<evidence type="ECO:0000313" key="9">
    <source>
        <dbReference type="Proteomes" id="UP000239800"/>
    </source>
</evidence>
<accession>A0A2S7KMZ9</accession>
<reference evidence="8 9" key="1">
    <citation type="submission" date="2016-11" db="EMBL/GenBank/DDBJ databases">
        <title>Trade-off between light-utilization and light-protection in marine flavobacteria.</title>
        <authorList>
            <person name="Kumagai Y."/>
        </authorList>
    </citation>
    <scope>NUCLEOTIDE SEQUENCE [LARGE SCALE GENOMIC DNA]</scope>
    <source>
        <strain evidence="8 9">NBRC 107741</strain>
    </source>
</reference>
<evidence type="ECO:0000256" key="6">
    <source>
        <dbReference type="ARBA" id="ARBA00023316"/>
    </source>
</evidence>
<comment type="subcellular location">
    <subcellularLocation>
        <location evidence="7">Cell membrane</location>
        <topology evidence="7">Single-pass membrane protein</topology>
    </subcellularLocation>
</comment>
<dbReference type="EC" id="4.2.2.29" evidence="7"/>
<dbReference type="Gene3D" id="3.30.1490.480">
    <property type="entry name" value="Endolytic murein transglycosylase"/>
    <property type="match status" value="1"/>
</dbReference>
<dbReference type="InterPro" id="IPR003770">
    <property type="entry name" value="MLTG-like"/>
</dbReference>
<gene>
    <name evidence="7" type="primary">mltG</name>
    <name evidence="8" type="ORF">BST85_03145</name>
</gene>
<feature type="site" description="Important for catalytic activity" evidence="7">
    <location>
        <position position="216"/>
    </location>
</feature>
<dbReference type="HAMAP" id="MF_02065">
    <property type="entry name" value="MltG"/>
    <property type="match status" value="1"/>
</dbReference>
<dbReference type="PANTHER" id="PTHR30518">
    <property type="entry name" value="ENDOLYTIC MUREIN TRANSGLYCOSYLASE"/>
    <property type="match status" value="1"/>
</dbReference>
<proteinExistence type="inferred from homology"/>
<dbReference type="CDD" id="cd08010">
    <property type="entry name" value="MltG_like"/>
    <property type="match status" value="1"/>
</dbReference>
<evidence type="ECO:0000256" key="4">
    <source>
        <dbReference type="ARBA" id="ARBA00023136"/>
    </source>
</evidence>
<name>A0A2S7KMZ9_9FLAO</name>
<dbReference type="GO" id="GO:0071555">
    <property type="term" value="P:cell wall organization"/>
    <property type="evidence" value="ECO:0007669"/>
    <property type="project" value="UniProtKB-KW"/>
</dbReference>
<dbReference type="Proteomes" id="UP000239800">
    <property type="component" value="Unassembled WGS sequence"/>
</dbReference>
<dbReference type="NCBIfam" id="TIGR00247">
    <property type="entry name" value="endolytic transglycosylase MltG"/>
    <property type="match status" value="1"/>
</dbReference>
<dbReference type="Pfam" id="PF02618">
    <property type="entry name" value="YceG"/>
    <property type="match status" value="1"/>
</dbReference>
<comment type="catalytic activity">
    <reaction evidence="7">
        <text>a peptidoglycan chain = a peptidoglycan chain with N-acetyl-1,6-anhydromuramyl-[peptide] at the reducing end + a peptidoglycan chain with N-acetylglucosamine at the non-reducing end.</text>
        <dbReference type="EC" id="4.2.2.29"/>
    </reaction>
</comment>
<keyword evidence="3 7" id="KW-1133">Transmembrane helix</keyword>
<dbReference type="AlphaFoldDB" id="A0A2S7KMZ9"/>
<evidence type="ECO:0000256" key="2">
    <source>
        <dbReference type="ARBA" id="ARBA00022692"/>
    </source>
</evidence>
<sequence>MYIKKILWAIAILGLIGMGGFAYYVYNHVFSPNTAFQNEEAHVYIPTGASFEQVIQELEPLLKDINSFALVAKRKKYDQNVKAGHFLISKGMNNNELVNAIRIGNVPITVKFNNQERLQNLAGTLSQQMETDSIALFQAMTDSVFLKQAGFNPENALAMYIPNTYEVYWNETAEAFCSRMSDAFKAFWNEDRRAKASDLGLQPWEVSVLASIVQKETSQVDERPRVAGLYLNRMRIGMLLQADPTVIYAKKKEENDFDQVIKRVLYKDLEIESPYNTYKNAGVPPGPITMPDISSIDAVLNAEKHTYLYMVVNTENLGYHKFASSISEHNRNRAAYIRWINKQGINR</sequence>
<comment type="caution">
    <text evidence="8">The sequence shown here is derived from an EMBL/GenBank/DDBJ whole genome shotgun (WGS) entry which is preliminary data.</text>
</comment>
<feature type="transmembrane region" description="Helical" evidence="7">
    <location>
        <begin position="7"/>
        <end position="26"/>
    </location>
</feature>
<keyword evidence="9" id="KW-1185">Reference proteome</keyword>
<evidence type="ECO:0000256" key="1">
    <source>
        <dbReference type="ARBA" id="ARBA00022475"/>
    </source>
</evidence>
<dbReference type="RefSeq" id="WP_104811933.1">
    <property type="nucleotide sequence ID" value="NZ_MQUB01000001.1"/>
</dbReference>
<evidence type="ECO:0000256" key="7">
    <source>
        <dbReference type="HAMAP-Rule" id="MF_02065"/>
    </source>
</evidence>
<keyword evidence="2 7" id="KW-0812">Transmembrane</keyword>
<dbReference type="Gene3D" id="3.30.160.60">
    <property type="entry name" value="Classic Zinc Finger"/>
    <property type="match status" value="1"/>
</dbReference>
<dbReference type="GO" id="GO:0008932">
    <property type="term" value="F:lytic endotransglycosylase activity"/>
    <property type="evidence" value="ECO:0007669"/>
    <property type="project" value="UniProtKB-UniRule"/>
</dbReference>
<keyword evidence="5 7" id="KW-0456">Lyase</keyword>
<dbReference type="GO" id="GO:0009252">
    <property type="term" value="P:peptidoglycan biosynthetic process"/>
    <property type="evidence" value="ECO:0007669"/>
    <property type="project" value="UniProtKB-UniRule"/>
</dbReference>
<evidence type="ECO:0000256" key="5">
    <source>
        <dbReference type="ARBA" id="ARBA00023239"/>
    </source>
</evidence>
<comment type="similarity">
    <text evidence="7">Belongs to the transglycosylase MltG family.</text>
</comment>
<keyword evidence="1 7" id="KW-1003">Cell membrane</keyword>
<keyword evidence="6 7" id="KW-0961">Cell wall biogenesis/degradation</keyword>
<protein>
    <recommendedName>
        <fullName evidence="7">Endolytic murein transglycosylase</fullName>
        <ecNumber evidence="7">4.2.2.29</ecNumber>
    </recommendedName>
    <alternativeName>
        <fullName evidence="7">Peptidoglycan lytic transglycosylase</fullName>
    </alternativeName>
    <alternativeName>
        <fullName evidence="7">Peptidoglycan polymerization terminase</fullName>
    </alternativeName>
</protein>
<evidence type="ECO:0000256" key="3">
    <source>
        <dbReference type="ARBA" id="ARBA00022989"/>
    </source>
</evidence>
<dbReference type="GO" id="GO:0005886">
    <property type="term" value="C:plasma membrane"/>
    <property type="evidence" value="ECO:0007669"/>
    <property type="project" value="UniProtKB-SubCell"/>
</dbReference>
<evidence type="ECO:0000313" key="8">
    <source>
        <dbReference type="EMBL" id="PQB04009.1"/>
    </source>
</evidence>
<dbReference type="EMBL" id="MQUB01000001">
    <property type="protein sequence ID" value="PQB04009.1"/>
    <property type="molecule type" value="Genomic_DNA"/>
</dbReference>
<organism evidence="8 9">
    <name type="scientific">Aureitalea marina</name>
    <dbReference type="NCBI Taxonomy" id="930804"/>
    <lineage>
        <taxon>Bacteria</taxon>
        <taxon>Pseudomonadati</taxon>
        <taxon>Bacteroidota</taxon>
        <taxon>Flavobacteriia</taxon>
        <taxon>Flavobacteriales</taxon>
        <taxon>Flavobacteriaceae</taxon>
        <taxon>Aureitalea</taxon>
    </lineage>
</organism>
<keyword evidence="4 7" id="KW-0472">Membrane</keyword>
<dbReference type="PANTHER" id="PTHR30518:SF2">
    <property type="entry name" value="ENDOLYTIC MUREIN TRANSGLYCOSYLASE"/>
    <property type="match status" value="1"/>
</dbReference>
<dbReference type="OrthoDB" id="9814591at2"/>
<comment type="function">
    <text evidence="7">Functions as a peptidoglycan terminase that cleaves nascent peptidoglycan strands endolytically to terminate their elongation.</text>
</comment>